<dbReference type="STRING" id="1515439.SAMN06265784_101315"/>
<dbReference type="EMBL" id="FXAT01000001">
    <property type="protein sequence ID" value="SMG09249.1"/>
    <property type="molecule type" value="Genomic_DNA"/>
</dbReference>
<feature type="domain" description="Baseplate J-like central" evidence="3">
    <location>
        <begin position="194"/>
        <end position="267"/>
    </location>
</feature>
<dbReference type="InterPro" id="IPR058531">
    <property type="entry name" value="Baseplate_J_M"/>
</dbReference>
<dbReference type="RefSeq" id="WP_167387416.1">
    <property type="nucleotide sequence ID" value="NZ_FXAT01000001.1"/>
</dbReference>
<dbReference type="InterPro" id="IPR006949">
    <property type="entry name" value="Barrel_Baseplate_J-like"/>
</dbReference>
<evidence type="ECO:0000313" key="5">
    <source>
        <dbReference type="EMBL" id="SMG09249.1"/>
    </source>
</evidence>
<gene>
    <name evidence="5" type="ORF">SAMN06265784_101315</name>
</gene>
<reference evidence="6" key="1">
    <citation type="submission" date="2017-04" db="EMBL/GenBank/DDBJ databases">
        <authorList>
            <person name="Varghese N."/>
            <person name="Submissions S."/>
        </authorList>
    </citation>
    <scope>NUCLEOTIDE SEQUENCE [LARGE SCALE GENOMIC DNA]</scope>
    <source>
        <strain evidence="6">LMG 29540</strain>
    </source>
</reference>
<proteinExistence type="inferred from homology"/>
<dbReference type="InterPro" id="IPR052399">
    <property type="entry name" value="Phage_Baseplate_Assmbl_Protein"/>
</dbReference>
<comment type="similarity">
    <text evidence="1">Belongs to the Mu gp47/PBSX XkdT family.</text>
</comment>
<dbReference type="PANTHER" id="PTHR37829:SF3">
    <property type="entry name" value="PROTEIN JAYE-RELATED"/>
    <property type="match status" value="1"/>
</dbReference>
<evidence type="ECO:0000259" key="2">
    <source>
        <dbReference type="Pfam" id="PF04865"/>
    </source>
</evidence>
<protein>
    <submittedName>
        <fullName evidence="5">Uncharacterized phage protein gp47/JayE</fullName>
    </submittedName>
</protein>
<dbReference type="Pfam" id="PF26078">
    <property type="entry name" value="Baseplate_J_M"/>
    <property type="match status" value="1"/>
</dbReference>
<dbReference type="PANTHER" id="PTHR37829">
    <property type="entry name" value="PHAGE-LIKE ELEMENT PBSX PROTEIN XKDT"/>
    <property type="match status" value="1"/>
</dbReference>
<dbReference type="Pfam" id="PF04865">
    <property type="entry name" value="Baseplate_J"/>
    <property type="match status" value="1"/>
</dbReference>
<sequence>MPYDVPTLPELIRRVSTDLTGRAGTVLRRSDAQVLSRTHGGATHGAYGYQQWIARQIFPDTCDEDMLLRHARLRLEGGRKAAVAASGKVTLSGSAYGFVDEEQLVQTTDSDRRQYVTTGSATLDERGAGEVTLRAVETGAAGNLDAGTELTFVSPVPNVDDTVTVGTDGITGGAEIEPIERLRERVIRAWRRVPAGGGADDYDDWALEVSGVTRAWARRRWLGPGTVGLFFVRDDDENPIPDAAAIEAVREHVERKRPLGAELYVMAPRAREMVYRVHLVPDTGAIRTGVSEALEDFTLRQTWPGGTLIRTKAGAAISAVTGNEDYVLYAPAANIETEGNELVIFGGVEFV</sequence>
<dbReference type="AlphaFoldDB" id="A0A1X7I5V8"/>
<name>A0A1X7I5V8_9BURK</name>
<dbReference type="InterPro" id="IPR058530">
    <property type="entry name" value="Baseplate_J-like_C"/>
</dbReference>
<keyword evidence="6" id="KW-1185">Reference proteome</keyword>
<feature type="domain" description="Baseplate J-like C-terminal" evidence="4">
    <location>
        <begin position="278"/>
        <end position="350"/>
    </location>
</feature>
<evidence type="ECO:0000313" key="6">
    <source>
        <dbReference type="Proteomes" id="UP000193228"/>
    </source>
</evidence>
<dbReference type="Pfam" id="PF26079">
    <property type="entry name" value="Baseplate_J_C"/>
    <property type="match status" value="1"/>
</dbReference>
<evidence type="ECO:0000259" key="4">
    <source>
        <dbReference type="Pfam" id="PF26079"/>
    </source>
</evidence>
<accession>A0A1X7I5V8</accession>
<evidence type="ECO:0000259" key="3">
    <source>
        <dbReference type="Pfam" id="PF26078"/>
    </source>
</evidence>
<evidence type="ECO:0000256" key="1">
    <source>
        <dbReference type="ARBA" id="ARBA00038087"/>
    </source>
</evidence>
<dbReference type="Proteomes" id="UP000193228">
    <property type="component" value="Unassembled WGS sequence"/>
</dbReference>
<feature type="domain" description="Baseplate protein J-like barrel" evidence="2">
    <location>
        <begin position="89"/>
        <end position="172"/>
    </location>
</feature>
<organism evidence="5 6">
    <name type="scientific">Paraburkholderia susongensis</name>
    <dbReference type="NCBI Taxonomy" id="1515439"/>
    <lineage>
        <taxon>Bacteria</taxon>
        <taxon>Pseudomonadati</taxon>
        <taxon>Pseudomonadota</taxon>
        <taxon>Betaproteobacteria</taxon>
        <taxon>Burkholderiales</taxon>
        <taxon>Burkholderiaceae</taxon>
        <taxon>Paraburkholderia</taxon>
    </lineage>
</organism>